<keyword evidence="1" id="KW-0472">Membrane</keyword>
<keyword evidence="1" id="KW-0812">Transmembrane</keyword>
<reference evidence="2 3" key="1">
    <citation type="submission" date="2020-04" db="EMBL/GenBank/DDBJ databases">
        <title>Massilia sp. RP-1-19 isolated from soil.</title>
        <authorList>
            <person name="Dahal R.H."/>
        </authorList>
    </citation>
    <scope>NUCLEOTIDE SEQUENCE [LARGE SCALE GENOMIC DNA]</scope>
    <source>
        <strain evidence="2 3">RP-1-19</strain>
    </source>
</reference>
<dbReference type="InterPro" id="IPR021218">
    <property type="entry name" value="DUF2784"/>
</dbReference>
<organism evidence="2 3">
    <name type="scientific">Massilia polaris</name>
    <dbReference type="NCBI Taxonomy" id="2728846"/>
    <lineage>
        <taxon>Bacteria</taxon>
        <taxon>Pseudomonadati</taxon>
        <taxon>Pseudomonadota</taxon>
        <taxon>Betaproteobacteria</taxon>
        <taxon>Burkholderiales</taxon>
        <taxon>Oxalobacteraceae</taxon>
        <taxon>Telluria group</taxon>
        <taxon>Massilia</taxon>
    </lineage>
</organism>
<dbReference type="EMBL" id="JABBGG010000012">
    <property type="protein sequence ID" value="NML63070.1"/>
    <property type="molecule type" value="Genomic_DNA"/>
</dbReference>
<feature type="transmembrane region" description="Helical" evidence="1">
    <location>
        <begin position="46"/>
        <end position="66"/>
    </location>
</feature>
<feature type="transmembrane region" description="Helical" evidence="1">
    <location>
        <begin position="103"/>
        <end position="124"/>
    </location>
</feature>
<evidence type="ECO:0000313" key="2">
    <source>
        <dbReference type="EMBL" id="NML63070.1"/>
    </source>
</evidence>
<proteinExistence type="predicted"/>
<keyword evidence="3" id="KW-1185">Reference proteome</keyword>
<dbReference type="Proteomes" id="UP000583752">
    <property type="component" value="Unassembled WGS sequence"/>
</dbReference>
<dbReference type="AlphaFoldDB" id="A0A848HSJ0"/>
<feature type="transmembrane region" description="Helical" evidence="1">
    <location>
        <begin position="12"/>
        <end position="34"/>
    </location>
</feature>
<accession>A0A848HSJ0</accession>
<protein>
    <submittedName>
        <fullName evidence="2">DUF2784 domain-containing protein</fullName>
    </submittedName>
</protein>
<gene>
    <name evidence="2" type="ORF">HHL21_18690</name>
</gene>
<comment type="caution">
    <text evidence="2">The sequence shown here is derived from an EMBL/GenBank/DDBJ whole genome shotgun (WGS) entry which is preliminary data.</text>
</comment>
<evidence type="ECO:0000256" key="1">
    <source>
        <dbReference type="SAM" id="Phobius"/>
    </source>
</evidence>
<dbReference type="Pfam" id="PF10861">
    <property type="entry name" value="DUF2784"/>
    <property type="match status" value="1"/>
</dbReference>
<dbReference type="RefSeq" id="WP_169468655.1">
    <property type="nucleotide sequence ID" value="NZ_JABBGG010000012.1"/>
</dbReference>
<sequence length="133" mass="15358">MDASMYRLLADAVLILHVGVVLFNVGALVLVLAGSRRRWNWVRNRTFRLLHLAAIAYVVITAWLGIDCGLTVLEQWLRMRAGQVSYDDDFIAHWLSRALFFEAPPWVFIAIYTAFALLVVWSWVRFPPRRAAR</sequence>
<keyword evidence="1" id="KW-1133">Transmembrane helix</keyword>
<name>A0A848HSJ0_9BURK</name>
<evidence type="ECO:0000313" key="3">
    <source>
        <dbReference type="Proteomes" id="UP000583752"/>
    </source>
</evidence>